<proteinExistence type="predicted"/>
<evidence type="ECO:0000256" key="1">
    <source>
        <dbReference type="SAM" id="MobiDB-lite"/>
    </source>
</evidence>
<dbReference type="RefSeq" id="WP_062370373.1">
    <property type="nucleotide sequence ID" value="NZ_CP007140.1"/>
</dbReference>
<dbReference type="GO" id="GO:0008233">
    <property type="term" value="F:peptidase activity"/>
    <property type="evidence" value="ECO:0007669"/>
    <property type="project" value="InterPro"/>
</dbReference>
<feature type="compositionally biased region" description="Basic and acidic residues" evidence="1">
    <location>
        <begin position="243"/>
        <end position="258"/>
    </location>
</feature>
<feature type="transmembrane region" description="Helical" evidence="2">
    <location>
        <begin position="103"/>
        <end position="123"/>
    </location>
</feature>
<sequence>MIGVFLVVIYTLLAVVVGIKVFFKTSSWLSKTEGLVPPVPLHSAIGWGIVAFLLALGLEGLILFSSGMTTGMLILTFLVGPIEEGAKLLPFVAKERESTLVRWHLTIRTALVFGILEALLYFWPLVSMGNLLGAIFRFVVVMFHVVFTAIALEGALRGSLWEGYLKAALLHSLYDAPALLLYIMGDLAGFVAPLSMVALIYIHNSVDEVFGSAVNYARRVAALRQEMYKTFEYSNGEASGAEEPEKADQKDKNEKENPEGFTSLP</sequence>
<dbReference type="STRING" id="1432656.X802_01505"/>
<feature type="transmembrane region" description="Helical" evidence="2">
    <location>
        <begin position="177"/>
        <end position="202"/>
    </location>
</feature>
<feature type="transmembrane region" description="Helical" evidence="2">
    <location>
        <begin position="35"/>
        <end position="55"/>
    </location>
</feature>
<keyword evidence="4" id="KW-1185">Reference proteome</keyword>
<accession>A0A0X1KMX0</accession>
<evidence type="ECO:0000256" key="2">
    <source>
        <dbReference type="SAM" id="Phobius"/>
    </source>
</evidence>
<feature type="region of interest" description="Disordered" evidence="1">
    <location>
        <begin position="234"/>
        <end position="265"/>
    </location>
</feature>
<dbReference type="PATRIC" id="fig|1432656.3.peg.297"/>
<keyword evidence="2" id="KW-0812">Transmembrane</keyword>
<evidence type="ECO:0000313" key="3">
    <source>
        <dbReference type="EMBL" id="AJC72641.1"/>
    </source>
</evidence>
<dbReference type="Pfam" id="PF13367">
    <property type="entry name" value="PrsW-protease"/>
    <property type="match status" value="1"/>
</dbReference>
<dbReference type="GeneID" id="27134337"/>
<gene>
    <name evidence="3" type="ORF">X802_01505</name>
</gene>
<keyword evidence="2" id="KW-0472">Membrane</keyword>
<dbReference type="OrthoDB" id="101070at2157"/>
<dbReference type="Proteomes" id="UP000062043">
    <property type="component" value="Chromosome"/>
</dbReference>
<dbReference type="InterPro" id="IPR026898">
    <property type="entry name" value="PrsW"/>
</dbReference>
<dbReference type="EMBL" id="CP007140">
    <property type="protein sequence ID" value="AJC72641.1"/>
    <property type="molecule type" value="Genomic_DNA"/>
</dbReference>
<feature type="transmembrane region" description="Helical" evidence="2">
    <location>
        <begin position="6"/>
        <end position="23"/>
    </location>
</feature>
<keyword evidence="2" id="KW-1133">Transmembrane helix</keyword>
<feature type="transmembrane region" description="Helical" evidence="2">
    <location>
        <begin position="135"/>
        <end position="156"/>
    </location>
</feature>
<protein>
    <submittedName>
        <fullName evidence="3">Uncharacterized protein</fullName>
    </submittedName>
</protein>
<name>A0A0X1KMX0_9EURY</name>
<organism evidence="3 4">
    <name type="scientific">Thermococcus guaymasensis DSM 11113</name>
    <dbReference type="NCBI Taxonomy" id="1432656"/>
    <lineage>
        <taxon>Archaea</taxon>
        <taxon>Methanobacteriati</taxon>
        <taxon>Methanobacteriota</taxon>
        <taxon>Thermococci</taxon>
        <taxon>Thermococcales</taxon>
        <taxon>Thermococcaceae</taxon>
        <taxon>Thermococcus</taxon>
    </lineage>
</organism>
<reference evidence="3 4" key="1">
    <citation type="submission" date="2014-01" db="EMBL/GenBank/DDBJ databases">
        <title>Genome sequencing of Thermococcus guaymasensis.</title>
        <authorList>
            <person name="Zhang X."/>
            <person name="Alvare G."/>
            <person name="Fristensky B."/>
            <person name="Chen L."/>
            <person name="Suen T."/>
            <person name="Chen Q."/>
            <person name="Ma K."/>
        </authorList>
    </citation>
    <scope>NUCLEOTIDE SEQUENCE [LARGE SCALE GENOMIC DNA]</scope>
    <source>
        <strain evidence="3 4">DSM 11113</strain>
    </source>
</reference>
<feature type="transmembrane region" description="Helical" evidence="2">
    <location>
        <begin position="61"/>
        <end position="82"/>
    </location>
</feature>
<evidence type="ECO:0000313" key="4">
    <source>
        <dbReference type="Proteomes" id="UP000062043"/>
    </source>
</evidence>
<dbReference type="KEGG" id="tgy:X802_01505"/>
<dbReference type="AlphaFoldDB" id="A0A0X1KMX0"/>